<evidence type="ECO:0000313" key="3">
    <source>
        <dbReference type="Proteomes" id="UP001289374"/>
    </source>
</evidence>
<dbReference type="SUPFAM" id="SSF56672">
    <property type="entry name" value="DNA/RNA polymerases"/>
    <property type="match status" value="1"/>
</dbReference>
<organism evidence="2 3">
    <name type="scientific">Sesamum angolense</name>
    <dbReference type="NCBI Taxonomy" id="2727404"/>
    <lineage>
        <taxon>Eukaryota</taxon>
        <taxon>Viridiplantae</taxon>
        <taxon>Streptophyta</taxon>
        <taxon>Embryophyta</taxon>
        <taxon>Tracheophyta</taxon>
        <taxon>Spermatophyta</taxon>
        <taxon>Magnoliopsida</taxon>
        <taxon>eudicotyledons</taxon>
        <taxon>Gunneridae</taxon>
        <taxon>Pentapetalae</taxon>
        <taxon>asterids</taxon>
        <taxon>lamiids</taxon>
        <taxon>Lamiales</taxon>
        <taxon>Pedaliaceae</taxon>
        <taxon>Sesamum</taxon>
    </lineage>
</organism>
<accession>A0AAE1X336</accession>
<reference evidence="2" key="1">
    <citation type="submission" date="2020-06" db="EMBL/GenBank/DDBJ databases">
        <authorList>
            <person name="Li T."/>
            <person name="Hu X."/>
            <person name="Zhang T."/>
            <person name="Song X."/>
            <person name="Zhang H."/>
            <person name="Dai N."/>
            <person name="Sheng W."/>
            <person name="Hou X."/>
            <person name="Wei L."/>
        </authorList>
    </citation>
    <scope>NUCLEOTIDE SEQUENCE</scope>
    <source>
        <strain evidence="2">K16</strain>
        <tissue evidence="2">Leaf</tissue>
    </source>
</reference>
<proteinExistence type="predicted"/>
<evidence type="ECO:0000259" key="1">
    <source>
        <dbReference type="Pfam" id="PF17919"/>
    </source>
</evidence>
<dbReference type="InterPro" id="IPR041577">
    <property type="entry name" value="RT_RNaseH_2"/>
</dbReference>
<protein>
    <recommendedName>
        <fullName evidence="1">Reverse transcriptase/retrotransposon-derived protein RNase H-like domain-containing protein</fullName>
    </recommendedName>
</protein>
<dbReference type="EMBL" id="JACGWL010000004">
    <property type="protein sequence ID" value="KAK4404378.1"/>
    <property type="molecule type" value="Genomic_DNA"/>
</dbReference>
<dbReference type="InterPro" id="IPR036397">
    <property type="entry name" value="RNaseH_sf"/>
</dbReference>
<dbReference type="PANTHER" id="PTHR48475:SF1">
    <property type="entry name" value="RNASE H TYPE-1 DOMAIN-CONTAINING PROTEIN"/>
    <property type="match status" value="1"/>
</dbReference>
<dbReference type="Gene3D" id="3.10.10.10">
    <property type="entry name" value="HIV Type 1 Reverse Transcriptase, subunit A, domain 1"/>
    <property type="match status" value="1"/>
</dbReference>
<keyword evidence="3" id="KW-1185">Reference proteome</keyword>
<dbReference type="Pfam" id="PF17919">
    <property type="entry name" value="RT_RNaseH_2"/>
    <property type="match status" value="1"/>
</dbReference>
<dbReference type="InterPro" id="IPR043502">
    <property type="entry name" value="DNA/RNA_pol_sf"/>
</dbReference>
<dbReference type="Gene3D" id="3.30.420.10">
    <property type="entry name" value="Ribonuclease H-like superfamily/Ribonuclease H"/>
    <property type="match status" value="1"/>
</dbReference>
<dbReference type="GO" id="GO:0003676">
    <property type="term" value="F:nucleic acid binding"/>
    <property type="evidence" value="ECO:0007669"/>
    <property type="project" value="InterPro"/>
</dbReference>
<dbReference type="AlphaFoldDB" id="A0AAE1X336"/>
<dbReference type="Proteomes" id="UP001289374">
    <property type="component" value="Unassembled WGS sequence"/>
</dbReference>
<name>A0AAE1X336_9LAMI</name>
<comment type="caution">
    <text evidence="2">The sequence shown here is derived from an EMBL/GenBank/DDBJ whole genome shotgun (WGS) entry which is preliminary data.</text>
</comment>
<dbReference type="PANTHER" id="PTHR48475">
    <property type="entry name" value="RIBONUCLEASE H"/>
    <property type="match status" value="1"/>
</dbReference>
<feature type="domain" description="Reverse transcriptase/retrotransposon-derived protein RNase H-like" evidence="1">
    <location>
        <begin position="363"/>
        <end position="442"/>
    </location>
</feature>
<sequence>MTASYSKTKVMQLARQGKISLEEDNAASSLITITFGSFNVMTKLGDKVSCNMMQEEKLFLEKIICPTWGSLTKRAFNTLPLRIMKELGIPMNEFTISRLMIQEFNQGGQRALGIIRMNLLMEDIFSTALFHVIDAKTSYNMLPGQPWKPQPLKGFVQLTQGPEKEHEEPSKLQIAKGFDPKTYKFLVKTGYNSQERDVLGKLSPKTEGGQTYGLNATQKMLREKGHSVQNSRSEINLGDVENPRPIYISALLTDNEEVAYVELLHEFKDVFAWSYKEMPGLDSKVAVHQLSIRKGARPIKQAQCRFRPELVPLIEVEVNKLIEVGFIIEVKYLTWISSIVPVRKKNGQIRPHYEKGVSFESNEACHNAFRSIKSYLMKPPVLVAPVPGRPLILYIAAQECSVGALLAQENNEGKESTLYYLSRMMTPNELKYSPIEKICLALSDPEIETLLPSTYCTTCLQSKSTQLLGLYEVKKPELFLYFDYAQKLIRWLGDVEIEHVPRKDNKQADALAKLASTLTTLEDDARVPISIQERLIEEENARLRFEELEALDEKRLEAQQRLKCYQAHLSRAFNKKVRSHSFQVGDLVLAVKRPIITTHCTGNKFTSK</sequence>
<gene>
    <name evidence="2" type="ORF">Sango_0806400</name>
</gene>
<reference evidence="2" key="2">
    <citation type="journal article" date="2024" name="Plant">
        <title>Genomic evolution and insights into agronomic trait innovations of Sesamum species.</title>
        <authorList>
            <person name="Miao H."/>
            <person name="Wang L."/>
            <person name="Qu L."/>
            <person name="Liu H."/>
            <person name="Sun Y."/>
            <person name="Le M."/>
            <person name="Wang Q."/>
            <person name="Wei S."/>
            <person name="Zheng Y."/>
            <person name="Lin W."/>
            <person name="Duan Y."/>
            <person name="Cao H."/>
            <person name="Xiong S."/>
            <person name="Wang X."/>
            <person name="Wei L."/>
            <person name="Li C."/>
            <person name="Ma Q."/>
            <person name="Ju M."/>
            <person name="Zhao R."/>
            <person name="Li G."/>
            <person name="Mu C."/>
            <person name="Tian Q."/>
            <person name="Mei H."/>
            <person name="Zhang T."/>
            <person name="Gao T."/>
            <person name="Zhang H."/>
        </authorList>
    </citation>
    <scope>NUCLEOTIDE SEQUENCE</scope>
    <source>
        <strain evidence="2">K16</strain>
    </source>
</reference>
<evidence type="ECO:0000313" key="2">
    <source>
        <dbReference type="EMBL" id="KAK4404378.1"/>
    </source>
</evidence>